<feature type="transmembrane region" description="Helical" evidence="1">
    <location>
        <begin position="162"/>
        <end position="182"/>
    </location>
</feature>
<accession>A0ABY8IX69</accession>
<feature type="transmembrane region" description="Helical" evidence="1">
    <location>
        <begin position="188"/>
        <end position="212"/>
    </location>
</feature>
<dbReference type="EMBL" id="CP121671">
    <property type="protein sequence ID" value="WFT74805.1"/>
    <property type="molecule type" value="Genomic_DNA"/>
</dbReference>
<keyword evidence="1" id="KW-0472">Membrane</keyword>
<evidence type="ECO:0000256" key="1">
    <source>
        <dbReference type="SAM" id="Phobius"/>
    </source>
</evidence>
<protein>
    <submittedName>
        <fullName evidence="2">Uncharacterized protein</fullName>
    </submittedName>
</protein>
<organism evidence="2 3">
    <name type="scientific">Halobacillus naozhouensis</name>
    <dbReference type="NCBI Taxonomy" id="554880"/>
    <lineage>
        <taxon>Bacteria</taxon>
        <taxon>Bacillati</taxon>
        <taxon>Bacillota</taxon>
        <taxon>Bacilli</taxon>
        <taxon>Bacillales</taxon>
        <taxon>Bacillaceae</taxon>
        <taxon>Halobacillus</taxon>
    </lineage>
</organism>
<dbReference type="Proteomes" id="UP001221597">
    <property type="component" value="Chromosome"/>
</dbReference>
<feature type="transmembrane region" description="Helical" evidence="1">
    <location>
        <begin position="27"/>
        <end position="49"/>
    </location>
</feature>
<feature type="transmembrane region" description="Helical" evidence="1">
    <location>
        <begin position="97"/>
        <end position="116"/>
    </location>
</feature>
<keyword evidence="1" id="KW-1133">Transmembrane helix</keyword>
<feature type="transmembrane region" description="Helical" evidence="1">
    <location>
        <begin position="55"/>
        <end position="77"/>
    </location>
</feature>
<reference evidence="2 3" key="1">
    <citation type="submission" date="2023-04" db="EMBL/GenBank/DDBJ databases">
        <title>Genome sequence of Halobacillus naozhouensis KACC 21980.</title>
        <authorList>
            <person name="Kim S."/>
            <person name="Heo J."/>
            <person name="Kwon S.-W."/>
        </authorList>
    </citation>
    <scope>NUCLEOTIDE SEQUENCE [LARGE SCALE GENOMIC DNA]</scope>
    <source>
        <strain evidence="2 3">KCTC 13234</strain>
    </source>
</reference>
<keyword evidence="1" id="KW-0812">Transmembrane</keyword>
<evidence type="ECO:0000313" key="2">
    <source>
        <dbReference type="EMBL" id="WFT74805.1"/>
    </source>
</evidence>
<sequence>MSNSSLDKQGEIIQEPKKFSLKSGFKIFLKANLLVVFILLLFILNYGVWRGTGGSAISMFIFTLEVFLILIGVLACVKPTTKKRKFSMPQKNEWLGLGIATILFSLMSLIFTGIHIPYPSTLVLLTIFTNAMVALYSIIFHKPAIALYESNVYGEAESVMDYTFKFIAVLFSGINYHIQIILIRLPLIVNKLIAIVFIFFLLWQSAVLINVFEQ</sequence>
<keyword evidence="3" id="KW-1185">Reference proteome</keyword>
<name>A0ABY8IX69_9BACI</name>
<evidence type="ECO:0000313" key="3">
    <source>
        <dbReference type="Proteomes" id="UP001221597"/>
    </source>
</evidence>
<dbReference type="RefSeq" id="WP_283076800.1">
    <property type="nucleotide sequence ID" value="NZ_CP121671.1"/>
</dbReference>
<proteinExistence type="predicted"/>
<gene>
    <name evidence="2" type="ORF">P9989_21125</name>
</gene>
<feature type="transmembrane region" description="Helical" evidence="1">
    <location>
        <begin position="122"/>
        <end position="141"/>
    </location>
</feature>